<dbReference type="InterPro" id="IPR036322">
    <property type="entry name" value="WD40_repeat_dom_sf"/>
</dbReference>
<evidence type="ECO:0000259" key="6">
    <source>
        <dbReference type="Pfam" id="PF23775"/>
    </source>
</evidence>
<dbReference type="PANTHER" id="PTHR46362">
    <property type="entry name" value="GEM-ASSOCIATED PROTEIN 5"/>
    <property type="match status" value="1"/>
</dbReference>
<feature type="compositionally biased region" description="Basic and acidic residues" evidence="4">
    <location>
        <begin position="590"/>
        <end position="602"/>
    </location>
</feature>
<feature type="repeat" description="WD" evidence="3">
    <location>
        <begin position="238"/>
        <end position="274"/>
    </location>
</feature>
<feature type="region of interest" description="Disordered" evidence="4">
    <location>
        <begin position="559"/>
        <end position="628"/>
    </location>
</feature>
<keyword evidence="8" id="KW-1185">Reference proteome</keyword>
<dbReference type="InterPro" id="IPR056421">
    <property type="entry name" value="TPR_GEMI5"/>
</dbReference>
<dbReference type="Proteomes" id="UP001158576">
    <property type="component" value="Chromosome 2"/>
</dbReference>
<keyword evidence="2" id="KW-0677">Repeat</keyword>
<dbReference type="PANTHER" id="PTHR46362:SF1">
    <property type="entry name" value="GEM-ASSOCIATED PROTEIN 5"/>
    <property type="match status" value="1"/>
</dbReference>
<accession>A0ABN7TDK7</accession>
<feature type="compositionally biased region" description="Basic residues" evidence="4">
    <location>
        <begin position="565"/>
        <end position="576"/>
    </location>
</feature>
<dbReference type="Pfam" id="PF23774">
    <property type="entry name" value="TPR_GEMI5"/>
    <property type="match status" value="1"/>
</dbReference>
<evidence type="ECO:0000313" key="8">
    <source>
        <dbReference type="Proteomes" id="UP001158576"/>
    </source>
</evidence>
<name>A0ABN7TDK7_OIKDI</name>
<dbReference type="SMART" id="SM00320">
    <property type="entry name" value="WD40"/>
    <property type="match status" value="10"/>
</dbReference>
<dbReference type="SUPFAM" id="SSF50978">
    <property type="entry name" value="WD40 repeat-like"/>
    <property type="match status" value="2"/>
</dbReference>
<protein>
    <submittedName>
        <fullName evidence="7">Oidioi.mRNA.OKI2018_I69.chr2.g6863.t1.cds</fullName>
    </submittedName>
</protein>
<evidence type="ECO:0000256" key="2">
    <source>
        <dbReference type="ARBA" id="ARBA00022737"/>
    </source>
</evidence>
<organism evidence="7 8">
    <name type="scientific">Oikopleura dioica</name>
    <name type="common">Tunicate</name>
    <dbReference type="NCBI Taxonomy" id="34765"/>
    <lineage>
        <taxon>Eukaryota</taxon>
        <taxon>Metazoa</taxon>
        <taxon>Chordata</taxon>
        <taxon>Tunicata</taxon>
        <taxon>Appendicularia</taxon>
        <taxon>Copelata</taxon>
        <taxon>Oikopleuridae</taxon>
        <taxon>Oikopleura</taxon>
    </lineage>
</organism>
<proteinExistence type="predicted"/>
<feature type="repeat" description="WD" evidence="3">
    <location>
        <begin position="520"/>
        <end position="549"/>
    </location>
</feature>
<dbReference type="InterPro" id="IPR056424">
    <property type="entry name" value="Beta-prop_GEMI5_2nd"/>
</dbReference>
<keyword evidence="1 3" id="KW-0853">WD repeat</keyword>
<dbReference type="PROSITE" id="PS00678">
    <property type="entry name" value="WD_REPEATS_1"/>
    <property type="match status" value="1"/>
</dbReference>
<dbReference type="InterPro" id="IPR019775">
    <property type="entry name" value="WD40_repeat_CS"/>
</dbReference>
<dbReference type="PROSITE" id="PS50082">
    <property type="entry name" value="WD_REPEATS_2"/>
    <property type="match status" value="3"/>
</dbReference>
<dbReference type="InterPro" id="IPR015943">
    <property type="entry name" value="WD40/YVTN_repeat-like_dom_sf"/>
</dbReference>
<evidence type="ECO:0000256" key="1">
    <source>
        <dbReference type="ARBA" id="ARBA00022574"/>
    </source>
</evidence>
<dbReference type="Pfam" id="PF23775">
    <property type="entry name" value="Beta-prop_RIG_2nd"/>
    <property type="match status" value="1"/>
</dbReference>
<evidence type="ECO:0000256" key="3">
    <source>
        <dbReference type="PROSITE-ProRule" id="PRU00221"/>
    </source>
</evidence>
<dbReference type="InterPro" id="IPR001680">
    <property type="entry name" value="WD40_rpt"/>
</dbReference>
<gene>
    <name evidence="7" type="ORF">OKIOD_LOCUS15628</name>
</gene>
<feature type="domain" description="Gem-associated protein 5 TPR" evidence="5">
    <location>
        <begin position="677"/>
        <end position="816"/>
    </location>
</feature>
<evidence type="ECO:0000313" key="7">
    <source>
        <dbReference type="EMBL" id="CAG5112674.1"/>
    </source>
</evidence>
<dbReference type="Gene3D" id="2.130.10.10">
    <property type="entry name" value="YVTN repeat-like/Quinoprotein amine dehydrogenase"/>
    <property type="match status" value="2"/>
</dbReference>
<dbReference type="PROSITE" id="PS50294">
    <property type="entry name" value="WD_REPEATS_REGION"/>
    <property type="match status" value="1"/>
</dbReference>
<feature type="domain" description="Gem-associated protein 5 second beta-propeller" evidence="6">
    <location>
        <begin position="289"/>
        <end position="513"/>
    </location>
</feature>
<dbReference type="InterPro" id="IPR052640">
    <property type="entry name" value="Gemin-5"/>
</dbReference>
<dbReference type="EMBL" id="OU015567">
    <property type="protein sequence ID" value="CAG5112674.1"/>
    <property type="molecule type" value="Genomic_DNA"/>
</dbReference>
<reference evidence="7 8" key="1">
    <citation type="submission" date="2021-04" db="EMBL/GenBank/DDBJ databases">
        <authorList>
            <person name="Bliznina A."/>
        </authorList>
    </citation>
    <scope>NUCLEOTIDE SEQUENCE [LARGE SCALE GENOMIC DNA]</scope>
</reference>
<sequence length="875" mass="98565">MDELIPSSPNCSSVIVTLKENRFVYLGKNSLFVFDVDKDDGFTNIRRQVSGEFEKCTAIAALSDTQVVVGHDNGFLRVWKIPNEKTEEIEKVHEWQPLYLQITAIHAHEGKIVSGDARANLHFTQLDGGDVQKVRENDQHCAIQALKFNSTGDKLASGLDLGIIYIYDGDGKRLHRLRDHKNAKLWTSLATSTSPGDFISSGISGDIMIWRSEKADSNSKPFDPQPKIFCDRQTDLCHQRTVFGLAVSDQILVSISMDRKVKVWDLNTRKPTFNLMTNGGWIYALDKSPVEPDLLAIGVGDGMMRRVDTSCSPRTINVTWQGIAEKITALSWHKESMKIAYGTEHGKVGVWDSEKDKVNNFNSYHEKRVYSIDFIGDRVASIDGKVLKVHDKDSSEIITLQNRPTALSSYGDMVAFGFDEGMVSIFDHDFKEKVTKELHQKYVTTVKFSEDGKMLASSCNAGNIFISLTPNLESHRKLAGHADRVAALSFSPDGEKVVSASVDYTCQVWKISNGLPLANFRGHDQVLYSIVWMKNAIYSGSEDGVVHTWTEADCQFKTPPEESKRLKKERRRKKQMQTRINIANGKGPSRKPDVTKKPEEKPCPPSPSKSTASIDSVEQKKEGNNKQKRVKEYKKFAPLFNLDSDRSNAFQHLGIEDLFMLKDKKDPLPSYLAVYDGTKEQIIDIVKKEIKEEIESNCSGDVLSETSVWLGTFQDVIANDKITDTTVALAASMGNAAWRYVTEKYVDQLQRNNSFYKASTFLLALGRVEDAIRALNNANQHREALVLARLRLDPDHKLIEESLRLMADRIIHVETYSKSIFSDEPVMDDSSSEMIEHHIRLVKALCNFALDGLPRLLPEHSLFEVYQQIGERLSI</sequence>
<evidence type="ECO:0000259" key="5">
    <source>
        <dbReference type="Pfam" id="PF23774"/>
    </source>
</evidence>
<evidence type="ECO:0000256" key="4">
    <source>
        <dbReference type="SAM" id="MobiDB-lite"/>
    </source>
</evidence>
<feature type="repeat" description="WD" evidence="3">
    <location>
        <begin position="478"/>
        <end position="519"/>
    </location>
</feature>